<comment type="caution">
    <text evidence="1">The sequence shown here is derived from an EMBL/GenBank/DDBJ whole genome shotgun (WGS) entry which is preliminary data.</text>
</comment>
<proteinExistence type="predicted"/>
<keyword evidence="2" id="KW-1185">Reference proteome</keyword>
<name>A0AAD4ICN5_9PLEO</name>
<evidence type="ECO:0000313" key="1">
    <source>
        <dbReference type="EMBL" id="KAG9192243.1"/>
    </source>
</evidence>
<protein>
    <submittedName>
        <fullName evidence="1">Uncharacterized protein</fullName>
    </submittedName>
</protein>
<evidence type="ECO:0000313" key="2">
    <source>
        <dbReference type="Proteomes" id="UP001199106"/>
    </source>
</evidence>
<dbReference type="AlphaFoldDB" id="A0AAD4ICN5"/>
<organism evidence="1 2">
    <name type="scientific">Alternaria panax</name>
    <dbReference type="NCBI Taxonomy" id="48097"/>
    <lineage>
        <taxon>Eukaryota</taxon>
        <taxon>Fungi</taxon>
        <taxon>Dikarya</taxon>
        <taxon>Ascomycota</taxon>
        <taxon>Pezizomycotina</taxon>
        <taxon>Dothideomycetes</taxon>
        <taxon>Pleosporomycetidae</taxon>
        <taxon>Pleosporales</taxon>
        <taxon>Pleosporineae</taxon>
        <taxon>Pleosporaceae</taxon>
        <taxon>Alternaria</taxon>
        <taxon>Alternaria sect. Panax</taxon>
    </lineage>
</organism>
<dbReference type="Proteomes" id="UP001199106">
    <property type="component" value="Unassembled WGS sequence"/>
</dbReference>
<dbReference type="EMBL" id="JAANER010000003">
    <property type="protein sequence ID" value="KAG9192243.1"/>
    <property type="molecule type" value="Genomic_DNA"/>
</dbReference>
<accession>A0AAD4ICN5</accession>
<sequence>MSKLILCADFLEPWAMFRDQMPLRPGIAVPTVAPKGKEAMNESIVKIYDFMDSMSYCRYDQPDRDERKEWHVKEWLECLVYKSAQNLARGGHTSAVSFQRCNLKNEAGRREALHRLRGLIMLISNLCTNYTLMAPSNIIKRIEAVRPASDPNLSLIPEICVK</sequence>
<reference evidence="1" key="1">
    <citation type="submission" date="2021-07" db="EMBL/GenBank/DDBJ databases">
        <title>Genome Resource of American Ginseng Black Spot Pathogen Alternaria panax.</title>
        <authorList>
            <person name="Qiu C."/>
            <person name="Wang W."/>
            <person name="Liu Z."/>
        </authorList>
    </citation>
    <scope>NUCLEOTIDE SEQUENCE</scope>
    <source>
        <strain evidence="1">BNCC115425</strain>
    </source>
</reference>
<gene>
    <name evidence="1" type="ORF">G6011_10977</name>
</gene>